<sequence>MKRLKENGITIENPSYTMEIAERLREASTEELVEEEEDELQCQYFLLLEKVKRIEQDQLKIRQEQLRDKAYYIVQIAMSKATESVNLHAIKEYYEEKLENQNETISVQSKAFEDKFQQLLEEIDLLKSDVQMKERIEHRKRNSERVLSSKLKRKVSIKISSKKLEVSQKSFPSTDSGLSIDSET</sequence>
<dbReference type="AlphaFoldDB" id="A0A1X7V3P9"/>
<dbReference type="InParanoid" id="A0A1X7V3P9"/>
<proteinExistence type="predicted"/>
<evidence type="ECO:0000313" key="2">
    <source>
        <dbReference type="EnsemblMetazoa" id="Aqu2.1.34177_001"/>
    </source>
</evidence>
<accession>A0A1X7V3P9</accession>
<reference evidence="2" key="1">
    <citation type="submission" date="2017-05" db="UniProtKB">
        <authorList>
            <consortium name="EnsemblMetazoa"/>
        </authorList>
    </citation>
    <scope>IDENTIFICATION</scope>
</reference>
<feature type="region of interest" description="Disordered" evidence="1">
    <location>
        <begin position="163"/>
        <end position="184"/>
    </location>
</feature>
<evidence type="ECO:0000256" key="1">
    <source>
        <dbReference type="SAM" id="MobiDB-lite"/>
    </source>
</evidence>
<protein>
    <submittedName>
        <fullName evidence="2">Uncharacterized protein</fullName>
    </submittedName>
</protein>
<dbReference type="EnsemblMetazoa" id="Aqu2.1.34177_001">
    <property type="protein sequence ID" value="Aqu2.1.34177_001"/>
    <property type="gene ID" value="Aqu2.1.34177"/>
</dbReference>
<name>A0A1X7V3P9_AMPQE</name>
<organism evidence="2">
    <name type="scientific">Amphimedon queenslandica</name>
    <name type="common">Sponge</name>
    <dbReference type="NCBI Taxonomy" id="400682"/>
    <lineage>
        <taxon>Eukaryota</taxon>
        <taxon>Metazoa</taxon>
        <taxon>Porifera</taxon>
        <taxon>Demospongiae</taxon>
        <taxon>Heteroscleromorpha</taxon>
        <taxon>Haplosclerida</taxon>
        <taxon>Niphatidae</taxon>
        <taxon>Amphimedon</taxon>
    </lineage>
</organism>
<feature type="compositionally biased region" description="Polar residues" evidence="1">
    <location>
        <begin position="167"/>
        <end position="184"/>
    </location>
</feature>